<feature type="region of interest" description="Disordered" evidence="1">
    <location>
        <begin position="27"/>
        <end position="57"/>
    </location>
</feature>
<keyword evidence="3" id="KW-1185">Reference proteome</keyword>
<protein>
    <submittedName>
        <fullName evidence="2">DivIVA domain-containing protein</fullName>
    </submittedName>
</protein>
<dbReference type="EMBL" id="JACSQC010000004">
    <property type="protein sequence ID" value="MBD8044118.1"/>
    <property type="molecule type" value="Genomic_DNA"/>
</dbReference>
<dbReference type="InterPro" id="IPR019933">
    <property type="entry name" value="DivIVA_domain"/>
</dbReference>
<dbReference type="NCBIfam" id="TIGR03544">
    <property type="entry name" value="DivI1A_domain"/>
    <property type="match status" value="1"/>
</dbReference>
<reference evidence="2 3" key="1">
    <citation type="submission" date="2020-08" db="EMBL/GenBank/DDBJ databases">
        <title>A Genomic Blueprint of the Chicken Gut Microbiome.</title>
        <authorList>
            <person name="Gilroy R."/>
            <person name="Ravi A."/>
            <person name="Getino M."/>
            <person name="Pursley I."/>
            <person name="Horton D.L."/>
            <person name="Alikhan N.-F."/>
            <person name="Baker D."/>
            <person name="Gharbi K."/>
            <person name="Hall N."/>
            <person name="Watson M."/>
            <person name="Adriaenssens E.M."/>
            <person name="Foster-Nyarko E."/>
            <person name="Jarju S."/>
            <person name="Secka A."/>
            <person name="Antonio M."/>
            <person name="Oren A."/>
            <person name="Chaudhuri R."/>
            <person name="La Ragione R.M."/>
            <person name="Hildebrand F."/>
            <person name="Pallen M.J."/>
        </authorList>
    </citation>
    <scope>NUCLEOTIDE SEQUENCE [LARGE SCALE GENOMIC DNA]</scope>
    <source>
        <strain evidence="2 3">Sa2BUA2</strain>
    </source>
</reference>
<evidence type="ECO:0000313" key="3">
    <source>
        <dbReference type="Proteomes" id="UP000652763"/>
    </source>
</evidence>
<comment type="caution">
    <text evidence="2">The sequence shown here is derived from an EMBL/GenBank/DDBJ whole genome shotgun (WGS) entry which is preliminary data.</text>
</comment>
<feature type="region of interest" description="Disordered" evidence="1">
    <location>
        <begin position="112"/>
        <end position="131"/>
    </location>
</feature>
<gene>
    <name evidence="2" type="ORF">H9638_09890</name>
</gene>
<accession>A0ABR8YIR0</accession>
<dbReference type="Gene3D" id="6.10.250.660">
    <property type="match status" value="1"/>
</dbReference>
<evidence type="ECO:0000256" key="1">
    <source>
        <dbReference type="SAM" id="MobiDB-lite"/>
    </source>
</evidence>
<organism evidence="2 3">
    <name type="scientific">Arthrobacter pullicola</name>
    <dbReference type="NCBI Taxonomy" id="2762224"/>
    <lineage>
        <taxon>Bacteria</taxon>
        <taxon>Bacillati</taxon>
        <taxon>Actinomycetota</taxon>
        <taxon>Actinomycetes</taxon>
        <taxon>Micrococcales</taxon>
        <taxon>Micrococcaceae</taxon>
        <taxon>Arthrobacter</taxon>
    </lineage>
</organism>
<proteinExistence type="predicted"/>
<dbReference type="Proteomes" id="UP000652763">
    <property type="component" value="Unassembled WGS sequence"/>
</dbReference>
<sequence length="131" mass="13894">MILLAFLAIAVVGAVSLLVAGRIGPGRWRRAPGPEQENPEGERRFPAAAGLAEPDPRLPPVLLPERPVAADIADLRFSVALRGYRMDEVDDVLERLAAALLERDAALAELRGLGSAPAPGTRGGARQEQSE</sequence>
<evidence type="ECO:0000313" key="2">
    <source>
        <dbReference type="EMBL" id="MBD8044118.1"/>
    </source>
</evidence>
<name>A0ABR8YIR0_9MICC</name>